<comment type="caution">
    <text evidence="2">The sequence shown here is derived from an EMBL/GenBank/DDBJ whole genome shotgun (WGS) entry which is preliminary data.</text>
</comment>
<evidence type="ECO:0000256" key="1">
    <source>
        <dbReference type="SAM" id="Phobius"/>
    </source>
</evidence>
<organism evidence="2 3">
    <name type="scientific">Luteolibacter algae</name>
    <dbReference type="NCBI Taxonomy" id="454151"/>
    <lineage>
        <taxon>Bacteria</taxon>
        <taxon>Pseudomonadati</taxon>
        <taxon>Verrucomicrobiota</taxon>
        <taxon>Verrucomicrobiia</taxon>
        <taxon>Verrucomicrobiales</taxon>
        <taxon>Verrucomicrobiaceae</taxon>
        <taxon>Luteolibacter</taxon>
    </lineage>
</organism>
<reference evidence="3" key="1">
    <citation type="journal article" date="2019" name="Int. J. Syst. Evol. Microbiol.">
        <title>The Global Catalogue of Microorganisms (GCM) 10K type strain sequencing project: providing services to taxonomists for standard genome sequencing and annotation.</title>
        <authorList>
            <consortium name="The Broad Institute Genomics Platform"/>
            <consortium name="The Broad Institute Genome Sequencing Center for Infectious Disease"/>
            <person name="Wu L."/>
            <person name="Ma J."/>
        </authorList>
    </citation>
    <scope>NUCLEOTIDE SEQUENCE [LARGE SCALE GENOMIC DNA]</scope>
    <source>
        <strain evidence="3">CGMCC 4.7106</strain>
    </source>
</reference>
<keyword evidence="1" id="KW-0472">Membrane</keyword>
<keyword evidence="1" id="KW-0812">Transmembrane</keyword>
<protein>
    <submittedName>
        <fullName evidence="2">DUF58 domain-containing protein</fullName>
    </submittedName>
</protein>
<name>A0ABW5D5Q1_9BACT</name>
<sequence length="361" mass="40339">MWRVDGVMAAMGLSIAGLLLMVRILGRRNLKNLRLEYRGPTRIEAGKGFHCHLKLINPRAFFDAFWVEFGVRPNGEKEFSGRVLWLEGNGTAELSARLSLTQRGKESIQKAWLKSGFPLGLMSFSRGIELPAEIGVWARQKTPHELHLNGFLLDGPPLGGSRQFGGRGDWRGLREWRGGDSVRRIVWAASRRSQAGGGGLLVREDEPPGSHAEECLVIFHSFGGDGNLIRPDRFENAISLLSGTLRLLQASGMAVRWKADFTGWSEREIRTRRQLAESREELLMARRASWTEAHDLLGALAGSRDRECVILISDMPLSAWKNLLPTKVLKPVLIDISRYDRARKSSPRNSRQMLGQKGGGK</sequence>
<gene>
    <name evidence="2" type="ORF">ACFSSA_05815</name>
</gene>
<dbReference type="EMBL" id="JBHUIT010000003">
    <property type="protein sequence ID" value="MFD2256182.1"/>
    <property type="molecule type" value="Genomic_DNA"/>
</dbReference>
<keyword evidence="3" id="KW-1185">Reference proteome</keyword>
<feature type="transmembrane region" description="Helical" evidence="1">
    <location>
        <begin position="6"/>
        <end position="25"/>
    </location>
</feature>
<accession>A0ABW5D5Q1</accession>
<keyword evidence="1" id="KW-1133">Transmembrane helix</keyword>
<evidence type="ECO:0000313" key="3">
    <source>
        <dbReference type="Proteomes" id="UP001597375"/>
    </source>
</evidence>
<dbReference type="PANTHER" id="PTHR34351">
    <property type="entry name" value="SLR1927 PROTEIN-RELATED"/>
    <property type="match status" value="1"/>
</dbReference>
<evidence type="ECO:0000313" key="2">
    <source>
        <dbReference type="EMBL" id="MFD2256182.1"/>
    </source>
</evidence>
<proteinExistence type="predicted"/>
<dbReference type="Proteomes" id="UP001597375">
    <property type="component" value="Unassembled WGS sequence"/>
</dbReference>
<dbReference type="PANTHER" id="PTHR34351:SF1">
    <property type="entry name" value="SLR1927 PROTEIN"/>
    <property type="match status" value="1"/>
</dbReference>